<keyword evidence="1" id="KW-0479">Metal-binding</keyword>
<evidence type="ECO:0000259" key="5">
    <source>
        <dbReference type="Pfam" id="PF01258"/>
    </source>
</evidence>
<dbReference type="EMBL" id="LPUX01000053">
    <property type="protein sequence ID" value="OAP40749.1"/>
    <property type="molecule type" value="Genomic_DNA"/>
</dbReference>
<dbReference type="RefSeq" id="WP_064241055.1">
    <property type="nucleotide sequence ID" value="NZ_LPUX01000053.1"/>
</dbReference>
<evidence type="ECO:0000313" key="8">
    <source>
        <dbReference type="Proteomes" id="UP000094025"/>
    </source>
</evidence>
<evidence type="ECO:0000256" key="4">
    <source>
        <dbReference type="PROSITE-ProRule" id="PRU00510"/>
    </source>
</evidence>
<keyword evidence="2" id="KW-0863">Zinc-finger</keyword>
<keyword evidence="7" id="KW-0808">Transferase</keyword>
<dbReference type="InterPro" id="IPR048487">
    <property type="entry name" value="DksA-like_N"/>
</dbReference>
<dbReference type="SUPFAM" id="SSF109635">
    <property type="entry name" value="DnaK suppressor protein DksA, alpha-hairpin domain"/>
    <property type="match status" value="1"/>
</dbReference>
<evidence type="ECO:0000256" key="1">
    <source>
        <dbReference type="ARBA" id="ARBA00022723"/>
    </source>
</evidence>
<name>A0A178XZJ6_9HYPH</name>
<dbReference type="Gene3D" id="1.20.120.910">
    <property type="entry name" value="DksA, coiled-coil domain"/>
    <property type="match status" value="1"/>
</dbReference>
<dbReference type="GO" id="GO:0008270">
    <property type="term" value="F:zinc ion binding"/>
    <property type="evidence" value="ECO:0007669"/>
    <property type="project" value="UniProtKB-KW"/>
</dbReference>
<dbReference type="PROSITE" id="PS51128">
    <property type="entry name" value="ZF_DKSA_2"/>
    <property type="match status" value="1"/>
</dbReference>
<feature type="zinc finger region" description="dksA C4-type" evidence="4">
    <location>
        <begin position="81"/>
        <end position="105"/>
    </location>
</feature>
<sequence length="114" mass="12708">MDKYALDDFREKLLRRKDELYGRLVKIEEDLDQPMNADVPDRVTERENDEVLEGLGLAGQGEIRAIDAALDRIAAGTYGICVRCGDPISQERLHAVPHAPLCQTCAAEVASRTR</sequence>
<dbReference type="Pfam" id="PF01258">
    <property type="entry name" value="zf-dskA_traR"/>
    <property type="match status" value="1"/>
</dbReference>
<dbReference type="PANTHER" id="PTHR33823">
    <property type="entry name" value="RNA POLYMERASE-BINDING TRANSCRIPTION FACTOR DKSA-RELATED"/>
    <property type="match status" value="1"/>
</dbReference>
<keyword evidence="8" id="KW-1185">Reference proteome</keyword>
<protein>
    <submittedName>
        <fullName evidence="7">Dimethylmenaquinone methyltransferase</fullName>
    </submittedName>
</protein>
<evidence type="ECO:0000259" key="6">
    <source>
        <dbReference type="Pfam" id="PF21173"/>
    </source>
</evidence>
<feature type="domain" description="Zinc finger DksA/TraR C4-type" evidence="5">
    <location>
        <begin position="76"/>
        <end position="108"/>
    </location>
</feature>
<dbReference type="SUPFAM" id="SSF57716">
    <property type="entry name" value="Glucocorticoid receptor-like (DNA-binding domain)"/>
    <property type="match status" value="1"/>
</dbReference>
<proteinExistence type="predicted"/>
<dbReference type="Pfam" id="PF21173">
    <property type="entry name" value="DksA-like_N"/>
    <property type="match status" value="1"/>
</dbReference>
<evidence type="ECO:0000313" key="7">
    <source>
        <dbReference type="EMBL" id="OAP40749.1"/>
    </source>
</evidence>
<dbReference type="PANTHER" id="PTHR33823:SF4">
    <property type="entry name" value="GENERAL STRESS PROTEIN 16O"/>
    <property type="match status" value="1"/>
</dbReference>
<dbReference type="InterPro" id="IPR037187">
    <property type="entry name" value="DnaK_N"/>
</dbReference>
<keyword evidence="7" id="KW-0489">Methyltransferase</keyword>
<gene>
    <name evidence="7" type="ORF">AU381_02285</name>
</gene>
<evidence type="ECO:0000256" key="2">
    <source>
        <dbReference type="ARBA" id="ARBA00022771"/>
    </source>
</evidence>
<comment type="caution">
    <text evidence="7">The sequence shown here is derived from an EMBL/GenBank/DDBJ whole genome shotgun (WGS) entry which is preliminary data.</text>
</comment>
<dbReference type="AlphaFoldDB" id="A0A178XZJ6"/>
<organism evidence="7 8">
    <name type="scientific">Sinorhizobium glycinis</name>
    <dbReference type="NCBI Taxonomy" id="1472378"/>
    <lineage>
        <taxon>Bacteria</taxon>
        <taxon>Pseudomonadati</taxon>
        <taxon>Pseudomonadota</taxon>
        <taxon>Alphaproteobacteria</taxon>
        <taxon>Hyphomicrobiales</taxon>
        <taxon>Rhizobiaceae</taxon>
        <taxon>Sinorhizobium/Ensifer group</taxon>
        <taxon>Sinorhizobium</taxon>
    </lineage>
</organism>
<dbReference type="Proteomes" id="UP000094025">
    <property type="component" value="Unassembled WGS sequence"/>
</dbReference>
<dbReference type="GO" id="GO:0032259">
    <property type="term" value="P:methylation"/>
    <property type="evidence" value="ECO:0007669"/>
    <property type="project" value="UniProtKB-KW"/>
</dbReference>
<accession>A0A178XZJ6</accession>
<dbReference type="OrthoDB" id="1121111at2"/>
<feature type="domain" description="DnaK suppressor protein-like N-terminal" evidence="6">
    <location>
        <begin position="9"/>
        <end position="73"/>
    </location>
</feature>
<dbReference type="GO" id="GO:0008168">
    <property type="term" value="F:methyltransferase activity"/>
    <property type="evidence" value="ECO:0007669"/>
    <property type="project" value="UniProtKB-KW"/>
</dbReference>
<dbReference type="STRING" id="1472378.AU381_02285"/>
<evidence type="ECO:0000256" key="3">
    <source>
        <dbReference type="ARBA" id="ARBA00022833"/>
    </source>
</evidence>
<keyword evidence="3" id="KW-0862">Zinc</keyword>
<reference evidence="7 8" key="1">
    <citation type="journal article" date="2016" name="Int. J. Syst. Evol. Microbiol.">
        <title>Ensifer glycinis sp. nov., an novel rhizobial species associated with Glycine spp.</title>
        <authorList>
            <person name="Yan H."/>
            <person name="Yan J."/>
            <person name="Sui X.H."/>
            <person name="Wang E.T."/>
            <person name="Chen W.X."/>
            <person name="Zhang X.X."/>
            <person name="Chen W.F."/>
        </authorList>
    </citation>
    <scope>NUCLEOTIDE SEQUENCE [LARGE SCALE GENOMIC DNA]</scope>
    <source>
        <strain evidence="7 8">CCBAU 23380</strain>
    </source>
</reference>
<dbReference type="InterPro" id="IPR000962">
    <property type="entry name" value="Znf_DskA_TraR"/>
</dbReference>